<dbReference type="AlphaFoldDB" id="X0WZG0"/>
<reference evidence="2" key="1">
    <citation type="journal article" date="2014" name="Front. Microbiol.">
        <title>High frequency of phylogenetically diverse reductive dehalogenase-homologous genes in deep subseafloor sedimentary metagenomes.</title>
        <authorList>
            <person name="Kawai M."/>
            <person name="Futagami T."/>
            <person name="Toyoda A."/>
            <person name="Takaki Y."/>
            <person name="Nishi S."/>
            <person name="Hori S."/>
            <person name="Arai W."/>
            <person name="Tsubouchi T."/>
            <person name="Morono Y."/>
            <person name="Uchiyama I."/>
            <person name="Ito T."/>
            <person name="Fujiyama A."/>
            <person name="Inagaki F."/>
            <person name="Takami H."/>
        </authorList>
    </citation>
    <scope>NUCLEOTIDE SEQUENCE</scope>
    <source>
        <strain evidence="2">Expedition CK06-06</strain>
    </source>
</reference>
<evidence type="ECO:0000313" key="2">
    <source>
        <dbReference type="EMBL" id="GAG36110.1"/>
    </source>
</evidence>
<dbReference type="NCBIfam" id="TIGR01671">
    <property type="entry name" value="phage_TIGR01671"/>
    <property type="match status" value="1"/>
</dbReference>
<dbReference type="Gene3D" id="2.30.30.290">
    <property type="entry name" value="YopX-like domains"/>
    <property type="match status" value="1"/>
</dbReference>
<organism evidence="2">
    <name type="scientific">marine sediment metagenome</name>
    <dbReference type="NCBI Taxonomy" id="412755"/>
    <lineage>
        <taxon>unclassified sequences</taxon>
        <taxon>metagenomes</taxon>
        <taxon>ecological metagenomes</taxon>
    </lineage>
</organism>
<dbReference type="InterPro" id="IPR023385">
    <property type="entry name" value="YopX-like_C"/>
</dbReference>
<dbReference type="InterPro" id="IPR010024">
    <property type="entry name" value="CHP16711"/>
</dbReference>
<comment type="caution">
    <text evidence="2">The sequence shown here is derived from an EMBL/GenBank/DDBJ whole genome shotgun (WGS) entry which is preliminary data.</text>
</comment>
<dbReference type="InterPro" id="IPR019096">
    <property type="entry name" value="YopX_protein"/>
</dbReference>
<dbReference type="Pfam" id="PF09643">
    <property type="entry name" value="YopX"/>
    <property type="match status" value="1"/>
</dbReference>
<dbReference type="SUPFAM" id="SSF159006">
    <property type="entry name" value="YopX-like"/>
    <property type="match status" value="1"/>
</dbReference>
<evidence type="ECO:0000259" key="1">
    <source>
        <dbReference type="Pfam" id="PF09643"/>
    </source>
</evidence>
<accession>X0WZG0</accession>
<dbReference type="EMBL" id="BARS01043109">
    <property type="protein sequence ID" value="GAG36110.1"/>
    <property type="molecule type" value="Genomic_DNA"/>
</dbReference>
<feature type="domain" description="YopX protein" evidence="1">
    <location>
        <begin position="5"/>
        <end position="123"/>
    </location>
</feature>
<feature type="non-terminal residue" evidence="2">
    <location>
        <position position="123"/>
    </location>
</feature>
<protein>
    <recommendedName>
        <fullName evidence="1">YopX protein domain-containing protein</fullName>
    </recommendedName>
</protein>
<gene>
    <name evidence="2" type="ORF">S01H1_65319</name>
</gene>
<sequence length="123" mass="14035">MREIKFRAWDRGRECMVSSSGSRTESYGFRYPWGFQTGYNKIDIMQFTGLKGKNGVEIFEGDIVEGKYIHDSKVIGVVEYNSMAFGFVGKKPDGSRWFDTITTPGYTQDDDIEVIGNIHENPE</sequence>
<name>X0WZG0_9ZZZZ</name>
<proteinExistence type="predicted"/>